<feature type="compositionally biased region" description="Polar residues" evidence="1">
    <location>
        <begin position="16"/>
        <end position="26"/>
    </location>
</feature>
<dbReference type="AlphaFoldDB" id="A0A0C3B903"/>
<dbReference type="EMBL" id="KN832993">
    <property type="protein sequence ID" value="KIM82768.1"/>
    <property type="molecule type" value="Genomic_DNA"/>
</dbReference>
<organism evidence="2 3">
    <name type="scientific">Piloderma croceum (strain F 1598)</name>
    <dbReference type="NCBI Taxonomy" id="765440"/>
    <lineage>
        <taxon>Eukaryota</taxon>
        <taxon>Fungi</taxon>
        <taxon>Dikarya</taxon>
        <taxon>Basidiomycota</taxon>
        <taxon>Agaricomycotina</taxon>
        <taxon>Agaricomycetes</taxon>
        <taxon>Agaricomycetidae</taxon>
        <taxon>Atheliales</taxon>
        <taxon>Atheliaceae</taxon>
        <taxon>Piloderma</taxon>
    </lineage>
</organism>
<sequence>MPRGVGTGALGMGRGLTQQPDSETNRAAYQAQVVDWHRNNPGTTPDEQHHYPLTPGTAPLGSRECYDCGHPGHTQGAPPPVCLGQTLPEPERTWHRIAGFINREFKKENRAAAGVNYIGYQPQQYSYGNQYTYPYPYVGSSYPGEVGDMPGNGEGPSV</sequence>
<keyword evidence="3" id="KW-1185">Reference proteome</keyword>
<gene>
    <name evidence="2" type="ORF">PILCRDRAFT_88425</name>
</gene>
<dbReference type="STRING" id="765440.A0A0C3B903"/>
<name>A0A0C3B903_PILCF</name>
<feature type="region of interest" description="Disordered" evidence="1">
    <location>
        <begin position="1"/>
        <end position="26"/>
    </location>
</feature>
<accession>A0A0C3B903</accession>
<dbReference type="HOGENOM" id="CLU_1670052_0_0_1"/>
<reference evidence="3" key="2">
    <citation type="submission" date="2015-01" db="EMBL/GenBank/DDBJ databases">
        <title>Evolutionary Origins and Diversification of the Mycorrhizal Mutualists.</title>
        <authorList>
            <consortium name="DOE Joint Genome Institute"/>
            <consortium name="Mycorrhizal Genomics Consortium"/>
            <person name="Kohler A."/>
            <person name="Kuo A."/>
            <person name="Nagy L.G."/>
            <person name="Floudas D."/>
            <person name="Copeland A."/>
            <person name="Barry K.W."/>
            <person name="Cichocki N."/>
            <person name="Veneault-Fourrey C."/>
            <person name="LaButti K."/>
            <person name="Lindquist E.A."/>
            <person name="Lipzen A."/>
            <person name="Lundell T."/>
            <person name="Morin E."/>
            <person name="Murat C."/>
            <person name="Riley R."/>
            <person name="Ohm R."/>
            <person name="Sun H."/>
            <person name="Tunlid A."/>
            <person name="Henrissat B."/>
            <person name="Grigoriev I.V."/>
            <person name="Hibbett D.S."/>
            <person name="Martin F."/>
        </authorList>
    </citation>
    <scope>NUCLEOTIDE SEQUENCE [LARGE SCALE GENOMIC DNA]</scope>
    <source>
        <strain evidence="3">F 1598</strain>
    </source>
</reference>
<feature type="compositionally biased region" description="Gly residues" evidence="1">
    <location>
        <begin position="1"/>
        <end position="14"/>
    </location>
</feature>
<evidence type="ECO:0000313" key="2">
    <source>
        <dbReference type="EMBL" id="KIM82768.1"/>
    </source>
</evidence>
<evidence type="ECO:0000256" key="1">
    <source>
        <dbReference type="SAM" id="MobiDB-lite"/>
    </source>
</evidence>
<feature type="region of interest" description="Disordered" evidence="1">
    <location>
        <begin position="38"/>
        <end position="58"/>
    </location>
</feature>
<dbReference type="Proteomes" id="UP000054166">
    <property type="component" value="Unassembled WGS sequence"/>
</dbReference>
<dbReference type="InParanoid" id="A0A0C3B903"/>
<reference evidence="2 3" key="1">
    <citation type="submission" date="2014-04" db="EMBL/GenBank/DDBJ databases">
        <authorList>
            <consortium name="DOE Joint Genome Institute"/>
            <person name="Kuo A."/>
            <person name="Tarkka M."/>
            <person name="Buscot F."/>
            <person name="Kohler A."/>
            <person name="Nagy L.G."/>
            <person name="Floudas D."/>
            <person name="Copeland A."/>
            <person name="Barry K.W."/>
            <person name="Cichocki N."/>
            <person name="Veneault-Fourrey C."/>
            <person name="LaButti K."/>
            <person name="Lindquist E.A."/>
            <person name="Lipzen A."/>
            <person name="Lundell T."/>
            <person name="Morin E."/>
            <person name="Murat C."/>
            <person name="Sun H."/>
            <person name="Tunlid A."/>
            <person name="Henrissat B."/>
            <person name="Grigoriev I.V."/>
            <person name="Hibbett D.S."/>
            <person name="Martin F."/>
            <person name="Nordberg H.P."/>
            <person name="Cantor M.N."/>
            <person name="Hua S.X."/>
        </authorList>
    </citation>
    <scope>NUCLEOTIDE SEQUENCE [LARGE SCALE GENOMIC DNA]</scope>
    <source>
        <strain evidence="2 3">F 1598</strain>
    </source>
</reference>
<protein>
    <recommendedName>
        <fullName evidence="4">CCHC-type domain-containing protein</fullName>
    </recommendedName>
</protein>
<evidence type="ECO:0000313" key="3">
    <source>
        <dbReference type="Proteomes" id="UP000054166"/>
    </source>
</evidence>
<dbReference type="OrthoDB" id="3260975at2759"/>
<proteinExistence type="predicted"/>
<evidence type="ECO:0008006" key="4">
    <source>
        <dbReference type="Google" id="ProtNLM"/>
    </source>
</evidence>